<dbReference type="GO" id="GO:0000462">
    <property type="term" value="P:maturation of SSU-rRNA from tricistronic rRNA transcript (SSU-rRNA, 5.8S rRNA, LSU-rRNA)"/>
    <property type="evidence" value="ECO:0007669"/>
    <property type="project" value="TreeGrafter"/>
</dbReference>
<dbReference type="Pfam" id="PF07717">
    <property type="entry name" value="OB_NTP_bind"/>
    <property type="match status" value="1"/>
</dbReference>
<feature type="compositionally biased region" description="Basic and acidic residues" evidence="13">
    <location>
        <begin position="1217"/>
        <end position="1228"/>
    </location>
</feature>
<dbReference type="Pfam" id="PF23362">
    <property type="entry name" value="DHX37_C"/>
    <property type="match status" value="1"/>
</dbReference>
<dbReference type="GO" id="GO:0005524">
    <property type="term" value="F:ATP binding"/>
    <property type="evidence" value="ECO:0007669"/>
    <property type="project" value="UniProtKB-KW"/>
</dbReference>
<dbReference type="PROSITE" id="PS00690">
    <property type="entry name" value="DEAH_ATP_HELICASE"/>
    <property type="match status" value="1"/>
</dbReference>
<name>A0A7J5YQA9_DISMA</name>
<comment type="similarity">
    <text evidence="1">Belongs to the UFD1 family.</text>
</comment>
<evidence type="ECO:0000256" key="2">
    <source>
        <dbReference type="ARBA" id="ARBA00008792"/>
    </source>
</evidence>
<dbReference type="OrthoDB" id="10025033at2759"/>
<evidence type="ECO:0000259" key="14">
    <source>
        <dbReference type="PROSITE" id="PS51192"/>
    </source>
</evidence>
<dbReference type="SMART" id="SM00490">
    <property type="entry name" value="HELICc"/>
    <property type="match status" value="1"/>
</dbReference>
<evidence type="ECO:0000259" key="15">
    <source>
        <dbReference type="PROSITE" id="PS51194"/>
    </source>
</evidence>
<dbReference type="Pfam" id="PF21010">
    <property type="entry name" value="HA2_C"/>
    <property type="match status" value="1"/>
</dbReference>
<keyword evidence="6" id="KW-0378">Hydrolase</keyword>
<feature type="compositionally biased region" description="Basic residues" evidence="13">
    <location>
        <begin position="1"/>
        <end position="10"/>
    </location>
</feature>
<evidence type="ECO:0000313" key="16">
    <source>
        <dbReference type="EMBL" id="KAF3851303.1"/>
    </source>
</evidence>
<dbReference type="FunFam" id="3.10.330.10:FF:000002">
    <property type="entry name" value="ubiquitin fusion degradation protein 1 homolog"/>
    <property type="match status" value="1"/>
</dbReference>
<dbReference type="Gene3D" id="1.20.120.1080">
    <property type="match status" value="1"/>
</dbReference>
<evidence type="ECO:0000256" key="11">
    <source>
        <dbReference type="ARBA" id="ARBA00060618"/>
    </source>
</evidence>
<evidence type="ECO:0000256" key="13">
    <source>
        <dbReference type="SAM" id="MobiDB-lite"/>
    </source>
</evidence>
<accession>A0A7J5YQA9</accession>
<evidence type="ECO:0000256" key="5">
    <source>
        <dbReference type="ARBA" id="ARBA00022786"/>
    </source>
</evidence>
<keyword evidence="7" id="KW-0347">Helicase</keyword>
<dbReference type="InterPro" id="IPR001650">
    <property type="entry name" value="Helicase_C-like"/>
</dbReference>
<dbReference type="GO" id="GO:0030970">
    <property type="term" value="P:retrograde protein transport, ER to cytosol"/>
    <property type="evidence" value="ECO:0007669"/>
    <property type="project" value="UniProtKB-ARBA"/>
</dbReference>
<feature type="domain" description="Helicase C-terminal" evidence="15">
    <location>
        <begin position="468"/>
        <end position="668"/>
    </location>
</feature>
<dbReference type="SUPFAM" id="SSF52540">
    <property type="entry name" value="P-loop containing nucleoside triphosphate hydrolases"/>
    <property type="match status" value="1"/>
</dbReference>
<dbReference type="FunFam" id="1.20.120.1080:FF:000014">
    <property type="entry name" value="Probable ATP-dependent RNA helicase DHX37"/>
    <property type="match status" value="1"/>
</dbReference>
<comment type="similarity">
    <text evidence="2">Belongs to the DEAD box helicase family. DEAH subfamily.</text>
</comment>
<dbReference type="Pfam" id="PF04408">
    <property type="entry name" value="WHD_HA2"/>
    <property type="match status" value="1"/>
</dbReference>
<dbReference type="InterPro" id="IPR048333">
    <property type="entry name" value="HA2_WH"/>
</dbReference>
<dbReference type="InterPro" id="IPR056371">
    <property type="entry name" value="DHX37-like_C"/>
</dbReference>
<comment type="catalytic activity">
    <reaction evidence="9">
        <text>ATP + H2O = ADP + phosphate + H(+)</text>
        <dbReference type="Rhea" id="RHEA:13065"/>
        <dbReference type="ChEBI" id="CHEBI:15377"/>
        <dbReference type="ChEBI" id="CHEBI:15378"/>
        <dbReference type="ChEBI" id="CHEBI:30616"/>
        <dbReference type="ChEBI" id="CHEBI:43474"/>
        <dbReference type="ChEBI" id="CHEBI:456216"/>
        <dbReference type="EC" id="3.6.4.13"/>
    </reaction>
</comment>
<dbReference type="EC" id="3.6.4.13" evidence="3"/>
<organism evidence="16 17">
    <name type="scientific">Dissostichus mawsoni</name>
    <name type="common">Antarctic cod</name>
    <dbReference type="NCBI Taxonomy" id="36200"/>
    <lineage>
        <taxon>Eukaryota</taxon>
        <taxon>Metazoa</taxon>
        <taxon>Chordata</taxon>
        <taxon>Craniata</taxon>
        <taxon>Vertebrata</taxon>
        <taxon>Euteleostomi</taxon>
        <taxon>Actinopterygii</taxon>
        <taxon>Neopterygii</taxon>
        <taxon>Teleostei</taxon>
        <taxon>Neoteleostei</taxon>
        <taxon>Acanthomorphata</taxon>
        <taxon>Eupercaria</taxon>
        <taxon>Perciformes</taxon>
        <taxon>Notothenioidei</taxon>
        <taxon>Nototheniidae</taxon>
        <taxon>Dissostichus</taxon>
    </lineage>
</organism>
<dbReference type="InterPro" id="IPR042299">
    <property type="entry name" value="Ufd1-like_Nn"/>
</dbReference>
<evidence type="ECO:0000256" key="3">
    <source>
        <dbReference type="ARBA" id="ARBA00012552"/>
    </source>
</evidence>
<dbReference type="InterPro" id="IPR055417">
    <property type="entry name" value="UFD1_N1"/>
</dbReference>
<feature type="region of interest" description="Disordered" evidence="13">
    <location>
        <begin position="117"/>
        <end position="216"/>
    </location>
</feature>
<dbReference type="Pfam" id="PF24842">
    <property type="entry name" value="UFD1_N2"/>
    <property type="match status" value="1"/>
</dbReference>
<dbReference type="SMART" id="SM00847">
    <property type="entry name" value="HA2"/>
    <property type="match status" value="1"/>
</dbReference>
<feature type="compositionally biased region" description="Basic residues" evidence="13">
    <location>
        <begin position="54"/>
        <end position="76"/>
    </location>
</feature>
<dbReference type="FunFam" id="3.40.50.300:FF:003770">
    <property type="entry name" value="ATP-dependent RNA helicase DHR1, putative"/>
    <property type="match status" value="1"/>
</dbReference>
<keyword evidence="4" id="KW-0547">Nucleotide-binding</keyword>
<dbReference type="InterPro" id="IPR055418">
    <property type="entry name" value="UFD1_N2"/>
</dbReference>
<dbReference type="GO" id="GO:0005730">
    <property type="term" value="C:nucleolus"/>
    <property type="evidence" value="ECO:0007669"/>
    <property type="project" value="TreeGrafter"/>
</dbReference>
<feature type="compositionally biased region" description="Basic and acidic residues" evidence="13">
    <location>
        <begin position="193"/>
        <end position="207"/>
    </location>
</feature>
<dbReference type="PROSITE" id="PS51192">
    <property type="entry name" value="HELICASE_ATP_BIND_1"/>
    <property type="match status" value="1"/>
</dbReference>
<evidence type="ECO:0000256" key="7">
    <source>
        <dbReference type="ARBA" id="ARBA00022806"/>
    </source>
</evidence>
<dbReference type="InterPro" id="IPR007502">
    <property type="entry name" value="Helicase-assoc_dom"/>
</dbReference>
<dbReference type="InterPro" id="IPR011545">
    <property type="entry name" value="DEAD/DEAH_box_helicase_dom"/>
</dbReference>
<keyword evidence="8" id="KW-0067">ATP-binding</keyword>
<dbReference type="InterPro" id="IPR027417">
    <property type="entry name" value="P-loop_NTPase"/>
</dbReference>
<dbReference type="Gene3D" id="3.40.50.300">
    <property type="entry name" value="P-loop containing nucleotide triphosphate hydrolases"/>
    <property type="match status" value="2"/>
</dbReference>
<comment type="caution">
    <text evidence="16">The sequence shown here is derived from an EMBL/GenBank/DDBJ whole genome shotgun (WGS) entry which is preliminary data.</text>
</comment>
<comment type="function">
    <text evidence="10">Essential component of the ubiquitin-dependent proteolytic pathway which degrades ubiquitin fusion proteins. The ternary complex containing UFD1, VCP and NPLOC4 binds ubiquitinated proteins and is necessary for the export of misfolded proteins from the ER to the cytoplasm, where they are degraded by the proteasome. The NPLOC4-UFD1-VCP complex regulates spindle disassembly at the end of mitosis and is necessary for the formation of a closed nuclear envelope. It may be involved in the development of some ectoderm-derived structures. Acts as a negative regulator of type I interferon production via the complex formed with VCP and NPLOC4, which binds to RIGI and recruits RNF125 to promote ubiquitination and degradation of RIGI.</text>
</comment>
<dbReference type="InterPro" id="IPR002464">
    <property type="entry name" value="DNA/RNA_helicase_DEAH_CS"/>
</dbReference>
<dbReference type="PANTHER" id="PTHR18934:SF99">
    <property type="entry name" value="ATP-DEPENDENT RNA HELICASE DHX37-RELATED"/>
    <property type="match status" value="1"/>
</dbReference>
<feature type="domain" description="Helicase ATP-binding" evidence="14">
    <location>
        <begin position="259"/>
        <end position="426"/>
    </location>
</feature>
<dbReference type="GO" id="GO:0016787">
    <property type="term" value="F:hydrolase activity"/>
    <property type="evidence" value="ECO:0007669"/>
    <property type="project" value="UniProtKB-KW"/>
</dbReference>
<dbReference type="InterPro" id="IPR011709">
    <property type="entry name" value="DEAD-box_helicase_OB_fold"/>
</dbReference>
<comment type="pathway">
    <text evidence="11">Protein degradation; proteasomal ubiquitin-dependent pathway.</text>
</comment>
<dbReference type="Pfam" id="PF03152">
    <property type="entry name" value="UFD1_N1"/>
    <property type="match status" value="1"/>
</dbReference>
<dbReference type="Pfam" id="PF00271">
    <property type="entry name" value="Helicase_C"/>
    <property type="match status" value="1"/>
</dbReference>
<dbReference type="GO" id="GO:0036501">
    <property type="term" value="C:UFD1-NPL4 complex"/>
    <property type="evidence" value="ECO:0007669"/>
    <property type="project" value="UniProtKB-ARBA"/>
</dbReference>
<dbReference type="PANTHER" id="PTHR18934">
    <property type="entry name" value="ATP-DEPENDENT RNA HELICASE"/>
    <property type="match status" value="1"/>
</dbReference>
<dbReference type="InterPro" id="IPR014001">
    <property type="entry name" value="Helicase_ATP-bd"/>
</dbReference>
<evidence type="ECO:0000256" key="10">
    <source>
        <dbReference type="ARBA" id="ARBA00058252"/>
    </source>
</evidence>
<dbReference type="Gene3D" id="2.40.40.50">
    <property type="entry name" value="Ubiquitin fusion degradation protein UFD1, N-terminal domain"/>
    <property type="match status" value="1"/>
</dbReference>
<feature type="region of interest" description="Disordered" evidence="13">
    <location>
        <begin position="1213"/>
        <end position="1237"/>
    </location>
</feature>
<sequence>MGKLRRKFNWKGRLQNDTEQPAEEEKTNVVVELQDGSRLKGVDQSNALVLPANKAKKKKGSLTPLSRKKPLTKKQRKELQKVLERKDKKAQRADILTKLAEVQVPESELKLLYTTSKLGTGDKLYQTNSELPDEIKDGESAPKISSLSGANRKRKWKEEMDEDEVEESRGGGEEEEKEVIETTEMTAAPPQETEDKQEVQEKPHQTEQDGQNEKNISNQEKVENKMLSQPAVFIPVNRLPEIQEARLKLPVLAEEQVIMEAVRENPFIVICGETGSGKTTQVPQFLYEAGYASGSGIIGITEPRRVAAVSMSQRVAKEMNLSTRVVSYQIRYEGNVTGDTKIKFMTDGVLLKEIQKDFLLQRYSVIIIDEAHERSVYTDILIGLLSRIVPLRNKKGLPMKLLVMSATLRVEDFTENTKLFRTPPLVIKVEARQFPVSIHFNKRTPMDDYTGEVSKKPARSTGCCLQAEVNNLCRQLRQAFPFRRGNTTNGEDEDADTSEAMRTFKKTKQKKTVSLPRIDLDNYSALPVDEVVKADPSIPLYVLPLYSLLDPEQQAKVFRPPPPGARLCVVATNVAETSLTIPGIKYVVDCGRVKKRFYDRVTGVSSFKISWTSQASANQRAGRAGRTDPGHCYRLYSSAVFGDFSLFSEAEITRRPVEDLVLQMKDLNIDKVVNFPFPTSPSTEALVAAEQLLVSLGALKEPPRTGSLKQMELARLSCPITPLGRAMASFPVAPRYAKMLALGQQQDCLPYVIAVVAAMTVREIFEDLDRTAASEDESVKLAQRRARLNQMRRLWAGQGASLLLGDLMVMLGAVGACEFAGCTPKFCEENGLRYKAMVEIRRLRGQLTNAVNSVCPEVGVFVDPKMAPPTEHQVTPLLDDPVFIHPHSALFKTLPEFLVYQEIMETTKMYMRGVSAVEAEWIPELLPQYCHFGSPLESPSPWFSSSTGTIKCHCSSTFFRIAWPLPAVEKEYPEGLERYKLFSKFLLEGQVCPKLKKNGTHLLSNPSIMLKSWAKLQPRTEALLGVLVSKRFSFHVFDHPLSRGFQNRFSTQYRCYSVSMLAGPNDRSDVEKGGKSRLNITYPMLFKLTNKNSDRMTHCGVLEFVADEGICYLPHWMMQNLLLEEGGLVQVESVNLMVATYSKFQPQSPDFLDITNPKAVLENALRNFACLTTGDVVAINYNEKIYELRVMETKPDKAVSIIECDMNVDFDAPLGYKEPERRPQHQEEPTEEEADPTSYADMDLGFRAFTGNGNRLDGKLKGIEPSPVPLDPSDIKRGIPNYDYKVGRITFIRNSRPLPRKAFDEEDEMNRFIAFSGEGQSLRKKGRKP</sequence>
<dbReference type="CDD" id="cd17982">
    <property type="entry name" value="DEXHc_DHX37"/>
    <property type="match status" value="1"/>
</dbReference>
<evidence type="ECO:0000256" key="8">
    <source>
        <dbReference type="ARBA" id="ARBA00022840"/>
    </source>
</evidence>
<dbReference type="EMBL" id="JAAKFY010000010">
    <property type="protein sequence ID" value="KAF3851303.1"/>
    <property type="molecule type" value="Genomic_DNA"/>
</dbReference>
<proteinExistence type="inferred from homology"/>
<evidence type="ECO:0000256" key="1">
    <source>
        <dbReference type="ARBA" id="ARBA00006043"/>
    </source>
</evidence>
<gene>
    <name evidence="16" type="ORF">F7725_013075</name>
</gene>
<dbReference type="Proteomes" id="UP000518266">
    <property type="component" value="Unassembled WGS sequence"/>
</dbReference>
<feature type="region of interest" description="Disordered" evidence="13">
    <location>
        <begin position="1"/>
        <end position="26"/>
    </location>
</feature>
<evidence type="ECO:0000256" key="4">
    <source>
        <dbReference type="ARBA" id="ARBA00022741"/>
    </source>
</evidence>
<keyword evidence="5" id="KW-0833">Ubl conjugation pathway</keyword>
<reference evidence="16 17" key="1">
    <citation type="submission" date="2020-03" db="EMBL/GenBank/DDBJ databases">
        <title>Dissostichus mawsoni Genome sequencing and assembly.</title>
        <authorList>
            <person name="Park H."/>
        </authorList>
    </citation>
    <scope>NUCLEOTIDE SEQUENCE [LARGE SCALE GENOMIC DNA]</scope>
    <source>
        <strain evidence="16">DM0001</strain>
        <tissue evidence="16">Muscle</tissue>
    </source>
</reference>
<dbReference type="GO" id="GO:0003724">
    <property type="term" value="F:RNA helicase activity"/>
    <property type="evidence" value="ECO:0007669"/>
    <property type="project" value="UniProtKB-EC"/>
</dbReference>
<dbReference type="Gene3D" id="3.10.330.10">
    <property type="match status" value="1"/>
</dbReference>
<dbReference type="GO" id="GO:0003723">
    <property type="term" value="F:RNA binding"/>
    <property type="evidence" value="ECO:0007669"/>
    <property type="project" value="TreeGrafter"/>
</dbReference>
<evidence type="ECO:0000313" key="17">
    <source>
        <dbReference type="Proteomes" id="UP000518266"/>
    </source>
</evidence>
<evidence type="ECO:0000256" key="9">
    <source>
        <dbReference type="ARBA" id="ARBA00047984"/>
    </source>
</evidence>
<dbReference type="PROSITE" id="PS51194">
    <property type="entry name" value="HELICASE_CTER"/>
    <property type="match status" value="1"/>
</dbReference>
<keyword evidence="17" id="KW-1185">Reference proteome</keyword>
<evidence type="ECO:0000256" key="6">
    <source>
        <dbReference type="ARBA" id="ARBA00022801"/>
    </source>
</evidence>
<evidence type="ECO:0000256" key="12">
    <source>
        <dbReference type="ARBA" id="ARBA00072593"/>
    </source>
</evidence>
<dbReference type="SMART" id="SM00487">
    <property type="entry name" value="DEXDc"/>
    <property type="match status" value="1"/>
</dbReference>
<dbReference type="Pfam" id="PF00270">
    <property type="entry name" value="DEAD"/>
    <property type="match status" value="1"/>
</dbReference>
<feature type="region of interest" description="Disordered" evidence="13">
    <location>
        <begin position="52"/>
        <end position="76"/>
    </location>
</feature>
<dbReference type="FunFam" id="2.40.40.50:FF:000001">
    <property type="entry name" value="Ubiquitin fusion degradation protein 1 homolog"/>
    <property type="match status" value="1"/>
</dbReference>
<protein>
    <recommendedName>
        <fullName evidence="12">Ubiquitin recognition factor in ER-associated degradation protein 1</fullName>
        <ecNumber evidence="3">3.6.4.13</ecNumber>
    </recommendedName>
</protein>
<dbReference type="FunFam" id="3.40.50.300:FF:000895">
    <property type="entry name" value="probable ATP-dependent RNA helicase DHX37"/>
    <property type="match status" value="1"/>
</dbReference>
<dbReference type="CDD" id="cd18791">
    <property type="entry name" value="SF2_C_RHA"/>
    <property type="match status" value="1"/>
</dbReference>
<dbReference type="GO" id="GO:0034098">
    <property type="term" value="C:VCP-NPL4-UFD1 AAA ATPase complex"/>
    <property type="evidence" value="ECO:0007669"/>
    <property type="project" value="UniProtKB-ARBA"/>
</dbReference>